<evidence type="ECO:0000313" key="1">
    <source>
        <dbReference type="EMBL" id="EFC92093.1"/>
    </source>
</evidence>
<proteinExistence type="predicted"/>
<keyword evidence="2" id="KW-1185">Reference proteome</keyword>
<protein>
    <submittedName>
        <fullName evidence="1">Uncharacterized protein</fullName>
    </submittedName>
</protein>
<name>D2Z2T0_9BACT</name>
<organism evidence="1 2">
    <name type="scientific">Dethiosulfovibrio peptidovorans DSM 11002</name>
    <dbReference type="NCBI Taxonomy" id="469381"/>
    <lineage>
        <taxon>Bacteria</taxon>
        <taxon>Thermotogati</taxon>
        <taxon>Synergistota</taxon>
        <taxon>Synergistia</taxon>
        <taxon>Synergistales</taxon>
        <taxon>Dethiosulfovibrionaceae</taxon>
        <taxon>Dethiosulfovibrio</taxon>
    </lineage>
</organism>
<dbReference type="EMBL" id="ABTR02000001">
    <property type="protein sequence ID" value="EFC92093.1"/>
    <property type="molecule type" value="Genomic_DNA"/>
</dbReference>
<dbReference type="STRING" id="469381.Dpep_2069"/>
<evidence type="ECO:0000313" key="2">
    <source>
        <dbReference type="Proteomes" id="UP000006427"/>
    </source>
</evidence>
<dbReference type="AlphaFoldDB" id="D2Z2T0"/>
<gene>
    <name evidence="1" type="ORF">Dpep_2069</name>
</gene>
<dbReference type="PaxDb" id="469381-Dpep_2069"/>
<dbReference type="Proteomes" id="UP000006427">
    <property type="component" value="Unassembled WGS sequence"/>
</dbReference>
<comment type="caution">
    <text evidence="1">The sequence shown here is derived from an EMBL/GenBank/DDBJ whole genome shotgun (WGS) entry which is preliminary data.</text>
</comment>
<reference evidence="1 2" key="1">
    <citation type="journal article" date="2010" name="Stand. Genomic Sci.">
        <title>Permanent draft genome sequence of Dethiosulfovibrio peptidovorans type strain (SEBR 4207).</title>
        <authorList>
            <person name="Labutti K."/>
            <person name="Mayilraj S."/>
            <person name="Clum A."/>
            <person name="Lucas S."/>
            <person name="Glavina Del Rio T."/>
            <person name="Nolan M."/>
            <person name="Tice H."/>
            <person name="Cheng J.F."/>
            <person name="Pitluck S."/>
            <person name="Liolios K."/>
            <person name="Ivanova N."/>
            <person name="Mavromatis K."/>
            <person name="Mikhailova N."/>
            <person name="Pati A."/>
            <person name="Goodwin L."/>
            <person name="Chen A."/>
            <person name="Palaniappan K."/>
            <person name="Land M."/>
            <person name="Hauser L."/>
            <person name="Chang Y.J."/>
            <person name="Jeffries C.D."/>
            <person name="Rohde M."/>
            <person name="Spring S."/>
            <person name="Goker M."/>
            <person name="Woyke T."/>
            <person name="Bristow J."/>
            <person name="Eisen J.A."/>
            <person name="Markowitz V."/>
            <person name="Hugenholtz P."/>
            <person name="Kyrpides N.C."/>
            <person name="Klenk H.P."/>
            <person name="Lapidus A."/>
        </authorList>
    </citation>
    <scope>NUCLEOTIDE SEQUENCE [LARGE SCALE GENOMIC DNA]</scope>
    <source>
        <strain evidence="1 2">DSM 11002</strain>
    </source>
</reference>
<sequence length="49" mass="5744">METDKRKRIEDVQKNLVPQGVFPFAAHMPERELATNVVTMKIIEYSRII</sequence>
<accession>D2Z2T0</accession>